<feature type="domain" description="Protein kinase" evidence="9">
    <location>
        <begin position="22"/>
        <end position="291"/>
    </location>
</feature>
<evidence type="ECO:0000256" key="3">
    <source>
        <dbReference type="ARBA" id="ARBA00022679"/>
    </source>
</evidence>
<keyword evidence="8" id="KW-0472">Membrane</keyword>
<dbReference type="PROSITE" id="PS00107">
    <property type="entry name" value="PROTEIN_KINASE_ATP"/>
    <property type="match status" value="1"/>
</dbReference>
<keyword evidence="4 7" id="KW-0547">Nucleotide-binding</keyword>
<dbReference type="PANTHER" id="PTHR43289">
    <property type="entry name" value="MITOGEN-ACTIVATED PROTEIN KINASE KINASE KINASE 20-RELATED"/>
    <property type="match status" value="1"/>
</dbReference>
<keyword evidence="8" id="KW-1133">Transmembrane helix</keyword>
<protein>
    <recommendedName>
        <fullName evidence="1">non-specific serine/threonine protein kinase</fullName>
        <ecNumber evidence="1">2.7.11.1</ecNumber>
    </recommendedName>
</protein>
<keyword evidence="5 10" id="KW-0418">Kinase</keyword>
<feature type="binding site" evidence="7">
    <location>
        <position position="60"/>
    </location>
    <ligand>
        <name>ATP</name>
        <dbReference type="ChEBI" id="CHEBI:30616"/>
    </ligand>
</feature>
<dbReference type="FunFam" id="1.10.510.10:FF:000021">
    <property type="entry name" value="Serine/threonine protein kinase"/>
    <property type="match status" value="1"/>
</dbReference>
<gene>
    <name evidence="10" type="ORF">ENS64_14635</name>
</gene>
<dbReference type="InterPro" id="IPR000719">
    <property type="entry name" value="Prot_kinase_dom"/>
</dbReference>
<keyword evidence="3" id="KW-0808">Transferase</keyword>
<dbReference type="InterPro" id="IPR008271">
    <property type="entry name" value="Ser/Thr_kinase_AS"/>
</dbReference>
<evidence type="ECO:0000256" key="5">
    <source>
        <dbReference type="ARBA" id="ARBA00022777"/>
    </source>
</evidence>
<evidence type="ECO:0000256" key="6">
    <source>
        <dbReference type="ARBA" id="ARBA00022840"/>
    </source>
</evidence>
<sequence>MSTNAPVSEPPGPDGRSELGDFRFVRKLGQGGMGEVFLAHQMSLDRPAAVKVLAKHLVAKPDFVKRFYREARAMAKVDHPHAVRVFAVDEAEGVHYVAMEFVDGQSMQKWCDKLGALPVGDAIHVILRCAEALEQAHRINMVHRDIKPDNIMVTSRGVVKLSDFGLAKALDDDDMQMTQSGTGLGTPYYMAPEQARNAKHVDGRSDIYALGVTLYHFLTGKLPFTGSSAIEVIKNKELGRFTNARKLNPSVPEKLDLILDKMMAVKPEQRFKDMSEVIQHLRGLGLENPSLSFIDAPDKFVAAGSGAPKKAAAASSAVSKAAASTAGGTAKAASSTTNTGSTAAATVMWTVECINAQGRKQVLNWSTQQILQALRMGAIDNRAKAKRRPNDPLLPLAQFPEFEKAVQSLLIKQRAEGSNRQAKVLLDSFQRQERWWKIKRKLRDMFSGALGLLSFGIYLAIVVGILYGAYWGWTNYGREYVDKLRAAPSPSAPTEAATNTK</sequence>
<keyword evidence="2 10" id="KW-0723">Serine/threonine-protein kinase</keyword>
<dbReference type="Pfam" id="PF00069">
    <property type="entry name" value="Pkinase"/>
    <property type="match status" value="1"/>
</dbReference>
<dbReference type="CDD" id="cd14014">
    <property type="entry name" value="STKc_PknB_like"/>
    <property type="match status" value="1"/>
</dbReference>
<name>A0A7C4LP56_9PLAN</name>
<evidence type="ECO:0000256" key="8">
    <source>
        <dbReference type="SAM" id="Phobius"/>
    </source>
</evidence>
<dbReference type="InterPro" id="IPR011009">
    <property type="entry name" value="Kinase-like_dom_sf"/>
</dbReference>
<evidence type="ECO:0000259" key="9">
    <source>
        <dbReference type="PROSITE" id="PS50011"/>
    </source>
</evidence>
<dbReference type="GO" id="GO:0004674">
    <property type="term" value="F:protein serine/threonine kinase activity"/>
    <property type="evidence" value="ECO:0007669"/>
    <property type="project" value="UniProtKB-KW"/>
</dbReference>
<dbReference type="PANTHER" id="PTHR43289:SF6">
    <property type="entry name" value="SERINE_THREONINE-PROTEIN KINASE NEKL-3"/>
    <property type="match status" value="1"/>
</dbReference>
<evidence type="ECO:0000256" key="4">
    <source>
        <dbReference type="ARBA" id="ARBA00022741"/>
    </source>
</evidence>
<dbReference type="AlphaFoldDB" id="A0A7C4LP56"/>
<evidence type="ECO:0000313" key="10">
    <source>
        <dbReference type="EMBL" id="HGT40479.1"/>
    </source>
</evidence>
<evidence type="ECO:0000256" key="2">
    <source>
        <dbReference type="ARBA" id="ARBA00022527"/>
    </source>
</evidence>
<dbReference type="Gene3D" id="3.30.200.20">
    <property type="entry name" value="Phosphorylase Kinase, domain 1"/>
    <property type="match status" value="1"/>
</dbReference>
<evidence type="ECO:0000256" key="7">
    <source>
        <dbReference type="PROSITE-ProRule" id="PRU10141"/>
    </source>
</evidence>
<feature type="transmembrane region" description="Helical" evidence="8">
    <location>
        <begin position="446"/>
        <end position="470"/>
    </location>
</feature>
<comment type="caution">
    <text evidence="10">The sequence shown here is derived from an EMBL/GenBank/DDBJ whole genome shotgun (WGS) entry which is preliminary data.</text>
</comment>
<dbReference type="EC" id="2.7.11.1" evidence="1"/>
<dbReference type="SUPFAM" id="SSF56112">
    <property type="entry name" value="Protein kinase-like (PK-like)"/>
    <property type="match status" value="1"/>
</dbReference>
<organism evidence="10">
    <name type="scientific">Schlesneria paludicola</name>
    <dbReference type="NCBI Taxonomy" id="360056"/>
    <lineage>
        <taxon>Bacteria</taxon>
        <taxon>Pseudomonadati</taxon>
        <taxon>Planctomycetota</taxon>
        <taxon>Planctomycetia</taxon>
        <taxon>Planctomycetales</taxon>
        <taxon>Planctomycetaceae</taxon>
        <taxon>Schlesneria</taxon>
    </lineage>
</organism>
<proteinExistence type="predicted"/>
<dbReference type="PROSITE" id="PS00108">
    <property type="entry name" value="PROTEIN_KINASE_ST"/>
    <property type="match status" value="1"/>
</dbReference>
<dbReference type="PROSITE" id="PS50011">
    <property type="entry name" value="PROTEIN_KINASE_DOM"/>
    <property type="match status" value="1"/>
</dbReference>
<dbReference type="EMBL" id="DSVQ01000017">
    <property type="protein sequence ID" value="HGT40479.1"/>
    <property type="molecule type" value="Genomic_DNA"/>
</dbReference>
<evidence type="ECO:0000256" key="1">
    <source>
        <dbReference type="ARBA" id="ARBA00012513"/>
    </source>
</evidence>
<dbReference type="SMART" id="SM00220">
    <property type="entry name" value="S_TKc"/>
    <property type="match status" value="1"/>
</dbReference>
<reference evidence="10" key="1">
    <citation type="journal article" date="2020" name="mSystems">
        <title>Genome- and Community-Level Interaction Insights into Carbon Utilization and Element Cycling Functions of Hydrothermarchaeota in Hydrothermal Sediment.</title>
        <authorList>
            <person name="Zhou Z."/>
            <person name="Liu Y."/>
            <person name="Xu W."/>
            <person name="Pan J."/>
            <person name="Luo Z.H."/>
            <person name="Li M."/>
        </authorList>
    </citation>
    <scope>NUCLEOTIDE SEQUENCE [LARGE SCALE GENOMIC DNA]</scope>
    <source>
        <strain evidence="10">SpSt-508</strain>
    </source>
</reference>
<keyword evidence="8" id="KW-0812">Transmembrane</keyword>
<dbReference type="Gene3D" id="1.10.510.10">
    <property type="entry name" value="Transferase(Phosphotransferase) domain 1"/>
    <property type="match status" value="1"/>
</dbReference>
<dbReference type="GO" id="GO:0005524">
    <property type="term" value="F:ATP binding"/>
    <property type="evidence" value="ECO:0007669"/>
    <property type="project" value="UniProtKB-UniRule"/>
</dbReference>
<accession>A0A7C4LP56</accession>
<dbReference type="InterPro" id="IPR017441">
    <property type="entry name" value="Protein_kinase_ATP_BS"/>
</dbReference>
<keyword evidence="6 7" id="KW-0067">ATP-binding</keyword>